<gene>
    <name evidence="2" type="ORF">NITMOv2_3094</name>
</gene>
<dbReference type="PATRIC" id="fig|42253.5.peg.3049"/>
<evidence type="ECO:0000313" key="2">
    <source>
        <dbReference type="EMBL" id="ALA59493.1"/>
    </source>
</evidence>
<accession>A0A0K2GEW3</accession>
<keyword evidence="3" id="KW-1185">Reference proteome</keyword>
<sequence>MGHQKRAPTEELRVPQTSFPWFLFISLVLTHCAPIEKPVSLDHVHQVPVIHHTEPLGPPELRISAHTDGLGWSVQPVQRIRRYVDMTQQETWKTRVYPAAKTCRIPKLVAGWVTCPTWGLLGMTGLAFADPSGPMWRRSALYEPCSLASGGEAYSSEAMLMRNDVTLDRRIEEEDQPVITGSLALVWQLPGKDPLGIDIPLSPEQTTIMFRARWIADLLIRQGIEVTDHLSGRAEVQLRQPGGLLISHPIPLTTAMLRTAIEQEAARSPADRWPSAIRIRTVVEADEHAAALETRALATHLQRHVARSGLAVVVRDDLFAATESLQTAQHQGRYRDSVRNGIGQWSGATLLVRVYAQALQEQGYLATANIASIETGEVLAHLIVEAPPGQWAEFLDTMSARILDAVRPTGRPQADMAPHNDTRREGWLITQ</sequence>
<organism evidence="2 3">
    <name type="scientific">Nitrospira moscoviensis</name>
    <dbReference type="NCBI Taxonomy" id="42253"/>
    <lineage>
        <taxon>Bacteria</taxon>
        <taxon>Pseudomonadati</taxon>
        <taxon>Nitrospirota</taxon>
        <taxon>Nitrospiria</taxon>
        <taxon>Nitrospirales</taxon>
        <taxon>Nitrospiraceae</taxon>
        <taxon>Nitrospira</taxon>
    </lineage>
</organism>
<name>A0A0K2GEW3_NITMO</name>
<feature type="compositionally biased region" description="Basic and acidic residues" evidence="1">
    <location>
        <begin position="418"/>
        <end position="431"/>
    </location>
</feature>
<dbReference type="AlphaFoldDB" id="A0A0K2GEW3"/>
<dbReference type="Proteomes" id="UP000069205">
    <property type="component" value="Chromosome"/>
</dbReference>
<reference evidence="2 3" key="1">
    <citation type="journal article" date="2015" name="Proc. Natl. Acad. Sci. U.S.A.">
        <title>Expanded metabolic versatility of ubiquitous nitrite-oxidizing bacteria from the genus Nitrospira.</title>
        <authorList>
            <person name="Koch H."/>
            <person name="Lucker S."/>
            <person name="Albertsen M."/>
            <person name="Kitzinger K."/>
            <person name="Herbold C."/>
            <person name="Spieck E."/>
            <person name="Nielsen P.H."/>
            <person name="Wagner M."/>
            <person name="Daims H."/>
        </authorList>
    </citation>
    <scope>NUCLEOTIDE SEQUENCE [LARGE SCALE GENOMIC DNA]</scope>
    <source>
        <strain evidence="2 3">NSP M-1</strain>
    </source>
</reference>
<dbReference type="STRING" id="42253.NITMOv2_3094"/>
<dbReference type="EMBL" id="CP011801">
    <property type="protein sequence ID" value="ALA59493.1"/>
    <property type="molecule type" value="Genomic_DNA"/>
</dbReference>
<proteinExistence type="predicted"/>
<dbReference type="KEGG" id="nmv:NITMOv2_3094"/>
<feature type="region of interest" description="Disordered" evidence="1">
    <location>
        <begin position="410"/>
        <end position="431"/>
    </location>
</feature>
<protein>
    <submittedName>
        <fullName evidence="2">Uncharacterized protein</fullName>
    </submittedName>
</protein>
<evidence type="ECO:0000313" key="3">
    <source>
        <dbReference type="Proteomes" id="UP000069205"/>
    </source>
</evidence>
<evidence type="ECO:0000256" key="1">
    <source>
        <dbReference type="SAM" id="MobiDB-lite"/>
    </source>
</evidence>